<protein>
    <submittedName>
        <fullName evidence="3">Putative Conserved ankyrin repeat protein</fullName>
    </submittedName>
</protein>
<dbReference type="Pfam" id="PF12796">
    <property type="entry name" value="Ank_2"/>
    <property type="match status" value="1"/>
</dbReference>
<reference evidence="3 4" key="1">
    <citation type="submission" date="2016-03" db="EMBL/GenBank/DDBJ databases">
        <title>Comparative genomics of 54 Lactobacillus plantarum strains reveals genomic uncoupling from niche constraints.</title>
        <authorList>
            <person name="Martino M.E."/>
        </authorList>
    </citation>
    <scope>NUCLEOTIDE SEQUENCE [LARGE SCALE GENOMIC DNA]</scope>
    <source>
        <strain evidence="3 4">19.1</strain>
    </source>
</reference>
<organism evidence="3 4">
    <name type="scientific">Lactiplantibacillus plantarum</name>
    <name type="common">Lactobacillus plantarum</name>
    <dbReference type="NCBI Taxonomy" id="1590"/>
    <lineage>
        <taxon>Bacteria</taxon>
        <taxon>Bacillati</taxon>
        <taxon>Bacillota</taxon>
        <taxon>Bacilli</taxon>
        <taxon>Lactobacillales</taxon>
        <taxon>Lactobacillaceae</taxon>
        <taxon>Lactiplantibacillus</taxon>
    </lineage>
</organism>
<dbReference type="PATRIC" id="fig|1590.144.peg.355"/>
<dbReference type="InterPro" id="IPR036770">
    <property type="entry name" value="Ankyrin_rpt-contain_sf"/>
</dbReference>
<dbReference type="RefSeq" id="WP_016511577.1">
    <property type="nucleotide sequence ID" value="NZ_BPVY01000006.1"/>
</dbReference>
<dbReference type="EMBL" id="LUXM01000028">
    <property type="protein sequence ID" value="KZU94874.1"/>
    <property type="molecule type" value="Genomic_DNA"/>
</dbReference>
<evidence type="ECO:0000313" key="3">
    <source>
        <dbReference type="EMBL" id="KZU94874.1"/>
    </source>
</evidence>
<evidence type="ECO:0000256" key="2">
    <source>
        <dbReference type="ARBA" id="ARBA00023043"/>
    </source>
</evidence>
<dbReference type="KEGG" id="lpb:SH83_01695"/>
<accession>A0A165RMY1</accession>
<dbReference type="PANTHER" id="PTHR24189">
    <property type="entry name" value="MYOTROPHIN"/>
    <property type="match status" value="1"/>
</dbReference>
<dbReference type="SUPFAM" id="SSF48403">
    <property type="entry name" value="Ankyrin repeat"/>
    <property type="match status" value="1"/>
</dbReference>
<evidence type="ECO:0000256" key="1">
    <source>
        <dbReference type="ARBA" id="ARBA00022737"/>
    </source>
</evidence>
<dbReference type="InterPro" id="IPR002110">
    <property type="entry name" value="Ankyrin_rpt"/>
</dbReference>
<proteinExistence type="predicted"/>
<dbReference type="Gene3D" id="1.25.40.20">
    <property type="entry name" value="Ankyrin repeat-containing domain"/>
    <property type="match status" value="1"/>
</dbReference>
<name>A0A165RMY1_LACPN</name>
<gene>
    <name evidence="3" type="ORF">Lp19_1663</name>
</gene>
<dbReference type="Proteomes" id="UP000076882">
    <property type="component" value="Unassembled WGS sequence"/>
</dbReference>
<keyword evidence="2" id="KW-0040">ANK repeat</keyword>
<comment type="caution">
    <text evidence="3">The sequence shown here is derived from an EMBL/GenBank/DDBJ whole genome shotgun (WGS) entry which is preliminary data.</text>
</comment>
<keyword evidence="1" id="KW-0677">Repeat</keyword>
<dbReference type="InterPro" id="IPR050745">
    <property type="entry name" value="Multifunctional_regulatory"/>
</dbReference>
<dbReference type="AlphaFoldDB" id="A0A165RMY1"/>
<sequence>MKILNVFDAVRDGTFQDFKNFYEGNINVISGNLDLNLLCMAVTNDKNPEEKLQIIKFLFAEGIDVNYATQKEKRNALHLFYFCVLRPTIEYEMEITNLFIKHGVNVNATDKYNAIPLKYAITINNLPTSDNKEMYQLLLNKGSDYNLKDGFGKSCLDYAKEYSWRNDFLDIVKEYENSKK</sequence>
<evidence type="ECO:0000313" key="4">
    <source>
        <dbReference type="Proteomes" id="UP000076882"/>
    </source>
</evidence>